<dbReference type="PANTHER" id="PTHR34703">
    <property type="entry name" value="ANTIPORTER SUBUNIT MNHG2-RELATED"/>
    <property type="match status" value="1"/>
</dbReference>
<dbReference type="InterPro" id="IPR005133">
    <property type="entry name" value="PhaG_MnhG_YufB"/>
</dbReference>
<dbReference type="EMBL" id="JBHSSW010000001">
    <property type="protein sequence ID" value="MFC6196442.1"/>
    <property type="molecule type" value="Genomic_DNA"/>
</dbReference>
<keyword evidence="1" id="KW-1133">Transmembrane helix</keyword>
<evidence type="ECO:0000256" key="1">
    <source>
        <dbReference type="SAM" id="Phobius"/>
    </source>
</evidence>
<dbReference type="RefSeq" id="WP_377373809.1">
    <property type="nucleotide sequence ID" value="NZ_JBHSSW010000001.1"/>
</dbReference>
<reference evidence="3" key="1">
    <citation type="journal article" date="2019" name="Int. J. Syst. Evol. Microbiol.">
        <title>The Global Catalogue of Microorganisms (GCM) 10K type strain sequencing project: providing services to taxonomists for standard genome sequencing and annotation.</title>
        <authorList>
            <consortium name="The Broad Institute Genomics Platform"/>
            <consortium name="The Broad Institute Genome Sequencing Center for Infectious Disease"/>
            <person name="Wu L."/>
            <person name="Ma J."/>
        </authorList>
    </citation>
    <scope>NUCLEOTIDE SEQUENCE [LARGE SCALE GENOMIC DNA]</scope>
    <source>
        <strain evidence="3">CGMCC-1.15741</strain>
    </source>
</reference>
<organism evidence="2 3">
    <name type="scientific">Ponticaulis profundi</name>
    <dbReference type="NCBI Taxonomy" id="2665222"/>
    <lineage>
        <taxon>Bacteria</taxon>
        <taxon>Pseudomonadati</taxon>
        <taxon>Pseudomonadota</taxon>
        <taxon>Alphaproteobacteria</taxon>
        <taxon>Hyphomonadales</taxon>
        <taxon>Hyphomonadaceae</taxon>
        <taxon>Ponticaulis</taxon>
    </lineage>
</organism>
<sequence>MGEFMQDIWQMIADPTWRTWVGGALCLIASVSTVIAAVGVLRFPDFYTRMHAASVTDTLGALVLILGMAFLAPNGLIVLKLVLIGLFLVLTSPTSSHAIANAAYTAGLQPKLGRYSEMETVPETTDEETK</sequence>
<protein>
    <submittedName>
        <fullName evidence="2">Monovalent cation/H(+) antiporter subunit G</fullName>
    </submittedName>
</protein>
<feature type="transmembrane region" description="Helical" evidence="1">
    <location>
        <begin position="62"/>
        <end position="90"/>
    </location>
</feature>
<dbReference type="Pfam" id="PF03334">
    <property type="entry name" value="PhaG_MnhG_YufB"/>
    <property type="match status" value="1"/>
</dbReference>
<keyword evidence="1" id="KW-0472">Membrane</keyword>
<proteinExistence type="predicted"/>
<evidence type="ECO:0000313" key="2">
    <source>
        <dbReference type="EMBL" id="MFC6196442.1"/>
    </source>
</evidence>
<keyword evidence="1" id="KW-0812">Transmembrane</keyword>
<name>A0ABW1S4Z8_9PROT</name>
<dbReference type="PANTHER" id="PTHR34703:SF1">
    <property type="entry name" value="ANTIPORTER SUBUNIT MNHG2-RELATED"/>
    <property type="match status" value="1"/>
</dbReference>
<comment type="caution">
    <text evidence="2">The sequence shown here is derived from an EMBL/GenBank/DDBJ whole genome shotgun (WGS) entry which is preliminary data.</text>
</comment>
<keyword evidence="3" id="KW-1185">Reference proteome</keyword>
<feature type="transmembrane region" description="Helical" evidence="1">
    <location>
        <begin position="20"/>
        <end position="41"/>
    </location>
</feature>
<dbReference type="Proteomes" id="UP001596303">
    <property type="component" value="Unassembled WGS sequence"/>
</dbReference>
<dbReference type="NCBIfam" id="TIGR01300">
    <property type="entry name" value="CPA3_mnhG_phaG"/>
    <property type="match status" value="1"/>
</dbReference>
<accession>A0ABW1S4Z8</accession>
<evidence type="ECO:0000313" key="3">
    <source>
        <dbReference type="Proteomes" id="UP001596303"/>
    </source>
</evidence>
<gene>
    <name evidence="2" type="primary">mnhG</name>
    <name evidence="2" type="ORF">ACFQDM_00040</name>
</gene>